<dbReference type="InterPro" id="IPR001841">
    <property type="entry name" value="Znf_RING"/>
</dbReference>
<name>A0A816THN9_9BILA</name>
<dbReference type="Gene3D" id="3.30.40.10">
    <property type="entry name" value="Zinc/RING finger domain, C3HC4 (zinc finger)"/>
    <property type="match status" value="1"/>
</dbReference>
<organism evidence="6 8">
    <name type="scientific">Rotaria magnacalcarata</name>
    <dbReference type="NCBI Taxonomy" id="392030"/>
    <lineage>
        <taxon>Eukaryota</taxon>
        <taxon>Metazoa</taxon>
        <taxon>Spiralia</taxon>
        <taxon>Gnathifera</taxon>
        <taxon>Rotifera</taxon>
        <taxon>Eurotatoria</taxon>
        <taxon>Bdelloidea</taxon>
        <taxon>Philodinida</taxon>
        <taxon>Philodinidae</taxon>
        <taxon>Rotaria</taxon>
    </lineage>
</organism>
<feature type="region of interest" description="Disordered" evidence="4">
    <location>
        <begin position="109"/>
        <end position="153"/>
    </location>
</feature>
<protein>
    <recommendedName>
        <fullName evidence="5">RING-type domain-containing protein</fullName>
    </recommendedName>
</protein>
<dbReference type="PANTHER" id="PTHR25462">
    <property type="entry name" value="BONUS, ISOFORM C-RELATED"/>
    <property type="match status" value="1"/>
</dbReference>
<dbReference type="Proteomes" id="UP000663856">
    <property type="component" value="Unassembled WGS sequence"/>
</dbReference>
<gene>
    <name evidence="7" type="ORF">OVN521_LOCUS5600</name>
    <name evidence="6" type="ORF">WKI299_LOCUS19978</name>
</gene>
<comment type="caution">
    <text evidence="6">The sequence shown here is derived from an EMBL/GenBank/DDBJ whole genome shotgun (WGS) entry which is preliminary data.</text>
</comment>
<evidence type="ECO:0000259" key="5">
    <source>
        <dbReference type="PROSITE" id="PS50089"/>
    </source>
</evidence>
<evidence type="ECO:0000313" key="8">
    <source>
        <dbReference type="Proteomes" id="UP000663856"/>
    </source>
</evidence>
<dbReference type="InterPro" id="IPR047153">
    <property type="entry name" value="TRIM45/56/19-like"/>
</dbReference>
<dbReference type="Proteomes" id="UP000663866">
    <property type="component" value="Unassembled WGS sequence"/>
</dbReference>
<evidence type="ECO:0000313" key="9">
    <source>
        <dbReference type="Proteomes" id="UP000663866"/>
    </source>
</evidence>
<dbReference type="PROSITE" id="PS50089">
    <property type="entry name" value="ZF_RING_2"/>
    <property type="match status" value="1"/>
</dbReference>
<keyword evidence="2" id="KW-0862">Zinc</keyword>
<dbReference type="EMBL" id="CAJNRF010008217">
    <property type="protein sequence ID" value="CAF2099674.1"/>
    <property type="molecule type" value="Genomic_DNA"/>
</dbReference>
<feature type="compositionally biased region" description="Pro residues" evidence="4">
    <location>
        <begin position="142"/>
        <end position="153"/>
    </location>
</feature>
<dbReference type="SUPFAM" id="SSF57850">
    <property type="entry name" value="RING/U-box"/>
    <property type="match status" value="1"/>
</dbReference>
<proteinExistence type="predicted"/>
<sequence>MSNSENCPNCDNIYGNEPRKIPCGHIVCHKCCLDLFNKENNTLICPVCDSVHTFKSKNIFKKSLQQIAHSGFGKKSAIREMSFASTMPVEKASGTEKAANKEVKKAAVNLPTAPPGAPPETSPSHPPPTPPQAESPVVVVNKPPPPLLPPPPPLMPTRGTIVTDNLSKIVKQQPIPNNTPLPSLLSKIVTPPPPTPPNSDAVIARCHSCGNKCQVIVCEHCDHFVCLKCAEEHRTTIKVDTQGLKSKWQECKNKYNILLQKLNQYNRDRVQIESDLAAIRVAVEQRSHDTIQYIINQREALTGRINEHIDKEQKINSIKHNDLAHEFRQIQNRLESALNGENIGSYTQDDFLRDIHELQNRMNKRNTLIKTHILQIPTISRYERVPIEKLLGELQFNSHMMNGNPNRTKPSLSNNLSFSHQNGLLDCPSKLATANIANLSPRVSSPIINSTPPLHNHITPINGINNIKPLMGDAYPNGTTDAFDEFRRMAAQIHQQFNAPYSKVINAASSIPSSTLSDGSSNIDGVDKSYKKLLMKTKTKIPPTSSFSQQWKIEHTAVPNFLCMTASPTPKLFILDKYGKVSLCSIPPNRTKPFETFTLFPNGNDELIESAVVSSRFLIVYARKKQDTMTGKMYFFNHECKSVLPNGIYQSIPVHHILCDQNANRLYCLDRMRCTIYYHTLPNSSNEIEACMKTRRDFTQFNSNYAAFKMLQNDDILGFYERNECTVHLYDKKTTEKIEEFKSEHFMDRFESWGIIAIRKDNNSILFKVDERVDHDASNRQHIVYEVNRLSKQVISQIQLNSVFGMIIGPNNEVILGIRQTKDSGVVHCYLRK</sequence>
<dbReference type="PANTHER" id="PTHR25462:SF296">
    <property type="entry name" value="MEIOTIC P26, ISOFORM F"/>
    <property type="match status" value="1"/>
</dbReference>
<dbReference type="SMART" id="SM00184">
    <property type="entry name" value="RING"/>
    <property type="match status" value="2"/>
</dbReference>
<dbReference type="GO" id="GO:0008270">
    <property type="term" value="F:zinc ion binding"/>
    <property type="evidence" value="ECO:0007669"/>
    <property type="project" value="UniProtKB-KW"/>
</dbReference>
<keyword evidence="9" id="KW-1185">Reference proteome</keyword>
<evidence type="ECO:0000256" key="4">
    <source>
        <dbReference type="SAM" id="MobiDB-lite"/>
    </source>
</evidence>
<feature type="compositionally biased region" description="Pro residues" evidence="4">
    <location>
        <begin position="112"/>
        <end position="133"/>
    </location>
</feature>
<dbReference type="EMBL" id="CAJOBG010000563">
    <property type="protein sequence ID" value="CAF3830201.1"/>
    <property type="molecule type" value="Genomic_DNA"/>
</dbReference>
<feature type="domain" description="RING-type" evidence="5">
    <location>
        <begin position="7"/>
        <end position="49"/>
    </location>
</feature>
<evidence type="ECO:0000256" key="2">
    <source>
        <dbReference type="ARBA" id="ARBA00022833"/>
    </source>
</evidence>
<evidence type="ECO:0000313" key="7">
    <source>
        <dbReference type="EMBL" id="CAF3830201.1"/>
    </source>
</evidence>
<dbReference type="AlphaFoldDB" id="A0A816THN9"/>
<accession>A0A816THN9</accession>
<reference evidence="6" key="1">
    <citation type="submission" date="2021-02" db="EMBL/GenBank/DDBJ databases">
        <authorList>
            <person name="Nowell W R."/>
        </authorList>
    </citation>
    <scope>NUCLEOTIDE SEQUENCE</scope>
</reference>
<evidence type="ECO:0000256" key="1">
    <source>
        <dbReference type="ARBA" id="ARBA00022771"/>
    </source>
</evidence>
<keyword evidence="1 3" id="KW-0863">Zinc-finger</keyword>
<keyword evidence="1 3" id="KW-0479">Metal-binding</keyword>
<evidence type="ECO:0000256" key="3">
    <source>
        <dbReference type="PROSITE-ProRule" id="PRU00175"/>
    </source>
</evidence>
<evidence type="ECO:0000313" key="6">
    <source>
        <dbReference type="EMBL" id="CAF2099674.1"/>
    </source>
</evidence>
<dbReference type="InterPro" id="IPR013083">
    <property type="entry name" value="Znf_RING/FYVE/PHD"/>
</dbReference>